<evidence type="ECO:0000313" key="3">
    <source>
        <dbReference type="Proteomes" id="UP000617340"/>
    </source>
</evidence>
<keyword evidence="3" id="KW-1185">Reference proteome</keyword>
<dbReference type="EMBL" id="JACSDZ010000011">
    <property type="protein sequence ID" value="KAF7392022.1"/>
    <property type="molecule type" value="Genomic_DNA"/>
</dbReference>
<feature type="compositionally biased region" description="Basic and acidic residues" evidence="1">
    <location>
        <begin position="39"/>
        <end position="51"/>
    </location>
</feature>
<reference evidence="2" key="1">
    <citation type="journal article" date="2020" name="G3 (Bethesda)">
        <title>High-Quality Assemblies for Three Invasive Social Wasps from the &lt;i&gt;Vespula&lt;/i&gt; Genus.</title>
        <authorList>
            <person name="Harrop T.W.R."/>
            <person name="Guhlin J."/>
            <person name="McLaughlin G.M."/>
            <person name="Permina E."/>
            <person name="Stockwell P."/>
            <person name="Gilligan J."/>
            <person name="Le Lec M.F."/>
            <person name="Gruber M.A.M."/>
            <person name="Quinn O."/>
            <person name="Lovegrove M."/>
            <person name="Duncan E.J."/>
            <person name="Remnant E.J."/>
            <person name="Van Eeckhoven J."/>
            <person name="Graham B."/>
            <person name="Knapp R.A."/>
            <person name="Langford K.W."/>
            <person name="Kronenberg Z."/>
            <person name="Press M.O."/>
            <person name="Eacker S.M."/>
            <person name="Wilson-Rankin E.E."/>
            <person name="Purcell J."/>
            <person name="Lester P.J."/>
            <person name="Dearden P.K."/>
        </authorList>
    </citation>
    <scope>NUCLEOTIDE SEQUENCE</scope>
    <source>
        <strain evidence="2">Linc-1</strain>
    </source>
</reference>
<evidence type="ECO:0000256" key="1">
    <source>
        <dbReference type="SAM" id="MobiDB-lite"/>
    </source>
</evidence>
<feature type="compositionally biased region" description="Basic residues" evidence="1">
    <location>
        <begin position="26"/>
        <end position="38"/>
    </location>
</feature>
<comment type="caution">
    <text evidence="2">The sequence shown here is derived from an EMBL/GenBank/DDBJ whole genome shotgun (WGS) entry which is preliminary data.</text>
</comment>
<organism evidence="2 3">
    <name type="scientific">Vespula germanica</name>
    <name type="common">German yellow jacket</name>
    <name type="synonym">Paravespula germanica</name>
    <dbReference type="NCBI Taxonomy" id="30212"/>
    <lineage>
        <taxon>Eukaryota</taxon>
        <taxon>Metazoa</taxon>
        <taxon>Ecdysozoa</taxon>
        <taxon>Arthropoda</taxon>
        <taxon>Hexapoda</taxon>
        <taxon>Insecta</taxon>
        <taxon>Pterygota</taxon>
        <taxon>Neoptera</taxon>
        <taxon>Endopterygota</taxon>
        <taxon>Hymenoptera</taxon>
        <taxon>Apocrita</taxon>
        <taxon>Aculeata</taxon>
        <taxon>Vespoidea</taxon>
        <taxon>Vespidae</taxon>
        <taxon>Vespinae</taxon>
        <taxon>Vespula</taxon>
    </lineage>
</organism>
<sequence>MEQFEPIREWPELLNTQPLPQTLSFLRKKKGKRKNIKRSRSEEESRREAERLYRRHSVQEGSRIFHVVDLRARLNNRAMLVGGRAAGVLFGTLFQVHD</sequence>
<dbReference type="Proteomes" id="UP000617340">
    <property type="component" value="Unassembled WGS sequence"/>
</dbReference>
<gene>
    <name evidence="2" type="ORF">HZH68_011565</name>
</gene>
<dbReference type="AlphaFoldDB" id="A0A834JRF5"/>
<feature type="region of interest" description="Disordered" evidence="1">
    <location>
        <begin position="24"/>
        <end position="51"/>
    </location>
</feature>
<name>A0A834JRF5_VESGE</name>
<proteinExistence type="predicted"/>
<evidence type="ECO:0000313" key="2">
    <source>
        <dbReference type="EMBL" id="KAF7392022.1"/>
    </source>
</evidence>
<protein>
    <submittedName>
        <fullName evidence="2">Uncharacterized protein</fullName>
    </submittedName>
</protein>
<accession>A0A834JRF5</accession>